<feature type="compositionally biased region" description="Polar residues" evidence="1">
    <location>
        <begin position="108"/>
        <end position="117"/>
    </location>
</feature>
<organism evidence="2 3">
    <name type="scientific">Stylosanthes scabra</name>
    <dbReference type="NCBI Taxonomy" id="79078"/>
    <lineage>
        <taxon>Eukaryota</taxon>
        <taxon>Viridiplantae</taxon>
        <taxon>Streptophyta</taxon>
        <taxon>Embryophyta</taxon>
        <taxon>Tracheophyta</taxon>
        <taxon>Spermatophyta</taxon>
        <taxon>Magnoliopsida</taxon>
        <taxon>eudicotyledons</taxon>
        <taxon>Gunneridae</taxon>
        <taxon>Pentapetalae</taxon>
        <taxon>rosids</taxon>
        <taxon>fabids</taxon>
        <taxon>Fabales</taxon>
        <taxon>Fabaceae</taxon>
        <taxon>Papilionoideae</taxon>
        <taxon>50 kb inversion clade</taxon>
        <taxon>dalbergioids sensu lato</taxon>
        <taxon>Dalbergieae</taxon>
        <taxon>Pterocarpus clade</taxon>
        <taxon>Stylosanthes</taxon>
    </lineage>
</organism>
<protein>
    <submittedName>
        <fullName evidence="2">Uncharacterized protein</fullName>
    </submittedName>
</protein>
<keyword evidence="3" id="KW-1185">Reference proteome</keyword>
<accession>A0ABU6YLF5</accession>
<evidence type="ECO:0000313" key="2">
    <source>
        <dbReference type="EMBL" id="MED6210170.1"/>
    </source>
</evidence>
<dbReference type="Proteomes" id="UP001341840">
    <property type="component" value="Unassembled WGS sequence"/>
</dbReference>
<name>A0ABU6YLF5_9FABA</name>
<sequence length="117" mass="13153">MKGEAEEEMWKLVEGRADNFPIDNSINNKNAKINLQQPKFCFGSVGGKEDLVPQKRQKPKQMARLSQMGGMVYGVKQQSEDREGFTRSGKRKKACHSDEIHLEMGEGATQQMAPNDP</sequence>
<dbReference type="EMBL" id="JASCZI010242216">
    <property type="protein sequence ID" value="MED6210170.1"/>
    <property type="molecule type" value="Genomic_DNA"/>
</dbReference>
<feature type="region of interest" description="Disordered" evidence="1">
    <location>
        <begin position="52"/>
        <end position="117"/>
    </location>
</feature>
<gene>
    <name evidence="2" type="ORF">PIB30_061613</name>
</gene>
<feature type="compositionally biased region" description="Basic and acidic residues" evidence="1">
    <location>
        <begin position="95"/>
        <end position="104"/>
    </location>
</feature>
<comment type="caution">
    <text evidence="2">The sequence shown here is derived from an EMBL/GenBank/DDBJ whole genome shotgun (WGS) entry which is preliminary data.</text>
</comment>
<proteinExistence type="predicted"/>
<evidence type="ECO:0000313" key="3">
    <source>
        <dbReference type="Proteomes" id="UP001341840"/>
    </source>
</evidence>
<reference evidence="2 3" key="1">
    <citation type="journal article" date="2023" name="Plants (Basel)">
        <title>Bridging the Gap: Combining Genomics and Transcriptomics Approaches to Understand Stylosanthes scabra, an Orphan Legume from the Brazilian Caatinga.</title>
        <authorList>
            <person name="Ferreira-Neto J.R.C."/>
            <person name="da Silva M.D."/>
            <person name="Binneck E."/>
            <person name="de Melo N.F."/>
            <person name="da Silva R.H."/>
            <person name="de Melo A.L.T.M."/>
            <person name="Pandolfi V."/>
            <person name="Bustamante F.O."/>
            <person name="Brasileiro-Vidal A.C."/>
            <person name="Benko-Iseppon A.M."/>
        </authorList>
    </citation>
    <scope>NUCLEOTIDE SEQUENCE [LARGE SCALE GENOMIC DNA]</scope>
    <source>
        <tissue evidence="2">Leaves</tissue>
    </source>
</reference>
<evidence type="ECO:0000256" key="1">
    <source>
        <dbReference type="SAM" id="MobiDB-lite"/>
    </source>
</evidence>